<dbReference type="AlphaFoldDB" id="A0A1I8Q350"/>
<dbReference type="EnsemblMetazoa" id="SCAU013462-RA">
    <property type="protein sequence ID" value="SCAU013462-PA"/>
    <property type="gene ID" value="SCAU013462"/>
</dbReference>
<evidence type="ECO:0000313" key="1">
    <source>
        <dbReference type="EnsemblMetazoa" id="SCAU013462-PA"/>
    </source>
</evidence>
<sequence length="168" mass="20056">MIPDDSVFYDRCQGANPISDYFYLDDFIMEYVENGIAVSGTVVCQFKELEPTDRMHVHIEVFKFQRGAWQLTPFTMIINDFCPKQFAPTTPWYQMFFKHVVENDRKCFNRYNQTYHLEPFTLDLSMEMPMNMEGRWKVELRVTAYKNGVKKYPFYFCAHIVGDVYKVI</sequence>
<reference evidence="1" key="1">
    <citation type="submission" date="2020-05" db="UniProtKB">
        <authorList>
            <consortium name="EnsemblMetazoa"/>
        </authorList>
    </citation>
    <scope>IDENTIFICATION</scope>
    <source>
        <strain evidence="1">USDA</strain>
    </source>
</reference>
<evidence type="ECO:0000313" key="2">
    <source>
        <dbReference type="Proteomes" id="UP000095300"/>
    </source>
</evidence>
<dbReference type="VEuPathDB" id="VectorBase:SCAU013462"/>
<organism evidence="1 2">
    <name type="scientific">Stomoxys calcitrans</name>
    <name type="common">Stable fly</name>
    <name type="synonym">Conops calcitrans</name>
    <dbReference type="NCBI Taxonomy" id="35570"/>
    <lineage>
        <taxon>Eukaryota</taxon>
        <taxon>Metazoa</taxon>
        <taxon>Ecdysozoa</taxon>
        <taxon>Arthropoda</taxon>
        <taxon>Hexapoda</taxon>
        <taxon>Insecta</taxon>
        <taxon>Pterygota</taxon>
        <taxon>Neoptera</taxon>
        <taxon>Endopterygota</taxon>
        <taxon>Diptera</taxon>
        <taxon>Brachycera</taxon>
        <taxon>Muscomorpha</taxon>
        <taxon>Muscoidea</taxon>
        <taxon>Muscidae</taxon>
        <taxon>Stomoxys</taxon>
    </lineage>
</organism>
<accession>A0A1I8Q350</accession>
<dbReference type="InterPro" id="IPR006601">
    <property type="entry name" value="Uncharacterised_DM11_DROME"/>
</dbReference>
<gene>
    <name evidence="1" type="primary">106092929</name>
</gene>
<dbReference type="KEGG" id="scac:106092929"/>
<name>A0A1I8Q350_STOCA</name>
<protein>
    <submittedName>
        <fullName evidence="1">Uncharacterized protein</fullName>
    </submittedName>
</protein>
<proteinExistence type="predicted"/>
<dbReference type="Proteomes" id="UP000095300">
    <property type="component" value="Unassembled WGS sequence"/>
</dbReference>
<dbReference type="OrthoDB" id="27593at2759"/>
<keyword evidence="2" id="KW-1185">Reference proteome</keyword>
<dbReference type="SMART" id="SM00675">
    <property type="entry name" value="DM11"/>
    <property type="match status" value="1"/>
</dbReference>